<dbReference type="Gene3D" id="2.60.120.10">
    <property type="entry name" value="Jelly Rolls"/>
    <property type="match status" value="1"/>
</dbReference>
<proteinExistence type="predicted"/>
<protein>
    <submittedName>
        <fullName evidence="1">Uncharacterized protein</fullName>
    </submittedName>
</protein>
<gene>
    <name evidence="1" type="ORF">IE4872_CH03404</name>
</gene>
<dbReference type="EMBL" id="CP017101">
    <property type="protein sequence ID" value="APO69003.1"/>
    <property type="molecule type" value="Genomic_DNA"/>
</dbReference>
<dbReference type="Proteomes" id="UP000184749">
    <property type="component" value="Chromosome"/>
</dbReference>
<evidence type="ECO:0000313" key="2">
    <source>
        <dbReference type="Proteomes" id="UP000184749"/>
    </source>
</evidence>
<dbReference type="SUPFAM" id="SSF51182">
    <property type="entry name" value="RmlC-like cupins"/>
    <property type="match status" value="1"/>
</dbReference>
<dbReference type="InterPro" id="IPR011051">
    <property type="entry name" value="RmlC_Cupin_sf"/>
</dbReference>
<sequence length="174" mass="18869">MRTSKCILHGETPVARPWIGDHRSGRREQRGSKTSVTFFLQHGSEHALRRAGNTGGLGGASRSCSVRYRDGGRCRLPFHRRKVEGSMNDETVIEAPGCRSRVVGQLGEMLVIDAEVFGDIPAHAADAEEFAVVLSGRFVFTIGNTVKICAPGDYLLSRQAMNIPSKSSSPAGWS</sequence>
<name>A0A1L5NM73_9HYPH</name>
<evidence type="ECO:0000313" key="1">
    <source>
        <dbReference type="EMBL" id="APO69003.1"/>
    </source>
</evidence>
<dbReference type="AlphaFoldDB" id="A0A1L5NM73"/>
<dbReference type="InterPro" id="IPR014710">
    <property type="entry name" value="RmlC-like_jellyroll"/>
</dbReference>
<reference evidence="1 2" key="1">
    <citation type="submission" date="2016-09" db="EMBL/GenBank/DDBJ databases">
        <title>The complete genome sequences of Rhizobium gallicum, symbiovars gallicum and phaseoli, symbionts associated to common bean (Phaseolus vulgaris).</title>
        <authorList>
            <person name="Bustos P."/>
            <person name="Santamaria R.I."/>
            <person name="Perez-Carrascal O.M."/>
            <person name="Juarez S."/>
            <person name="Lozano L."/>
            <person name="Martinez-Flores I."/>
            <person name="Martinez-Romero E."/>
            <person name="Cevallos M."/>
            <person name="Romero D."/>
            <person name="Davila G."/>
            <person name="Gonzalez V."/>
        </authorList>
    </citation>
    <scope>NUCLEOTIDE SEQUENCE [LARGE SCALE GENOMIC DNA]</scope>
    <source>
        <strain evidence="1 2">IE4872</strain>
    </source>
</reference>
<organism evidence="1 2">
    <name type="scientific">Rhizobium gallicum</name>
    <dbReference type="NCBI Taxonomy" id="56730"/>
    <lineage>
        <taxon>Bacteria</taxon>
        <taxon>Pseudomonadati</taxon>
        <taxon>Pseudomonadota</taxon>
        <taxon>Alphaproteobacteria</taxon>
        <taxon>Hyphomicrobiales</taxon>
        <taxon>Rhizobiaceae</taxon>
        <taxon>Rhizobium/Agrobacterium group</taxon>
        <taxon>Rhizobium</taxon>
    </lineage>
</organism>
<accession>A0A1L5NM73</accession>